<feature type="compositionally biased region" description="Basic and acidic residues" evidence="1">
    <location>
        <begin position="1"/>
        <end position="10"/>
    </location>
</feature>
<sequence>MYASSSERRTPRGGGTQAPSSSQRSVVASGAHARFNGLAASTLSGFGSSSPGLQVGLSVVWKRRRWLSRVIEGIGD</sequence>
<dbReference type="EMBL" id="JAPWDO010000002">
    <property type="protein sequence ID" value="KAJ5483371.1"/>
    <property type="molecule type" value="Genomic_DNA"/>
</dbReference>
<comment type="caution">
    <text evidence="2">The sequence shown here is derived from an EMBL/GenBank/DDBJ whole genome shotgun (WGS) entry which is preliminary data.</text>
</comment>
<feature type="compositionally biased region" description="Polar residues" evidence="1">
    <location>
        <begin position="17"/>
        <end position="26"/>
    </location>
</feature>
<evidence type="ECO:0000313" key="3">
    <source>
        <dbReference type="Proteomes" id="UP001147760"/>
    </source>
</evidence>
<feature type="region of interest" description="Disordered" evidence="1">
    <location>
        <begin position="1"/>
        <end position="28"/>
    </location>
</feature>
<evidence type="ECO:0000256" key="1">
    <source>
        <dbReference type="SAM" id="MobiDB-lite"/>
    </source>
</evidence>
<name>A0A9X0BTD9_9EURO</name>
<protein>
    <submittedName>
        <fullName evidence="2">Uncharacterized protein</fullName>
    </submittedName>
</protein>
<accession>A0A9X0BTD9</accession>
<reference evidence="2" key="2">
    <citation type="journal article" date="2023" name="IMA Fungus">
        <title>Comparative genomic study of the Penicillium genus elucidates a diverse pangenome and 15 lateral gene transfer events.</title>
        <authorList>
            <person name="Petersen C."/>
            <person name="Sorensen T."/>
            <person name="Nielsen M.R."/>
            <person name="Sondergaard T.E."/>
            <person name="Sorensen J.L."/>
            <person name="Fitzpatrick D.A."/>
            <person name="Frisvad J.C."/>
            <person name="Nielsen K.L."/>
        </authorList>
    </citation>
    <scope>NUCLEOTIDE SEQUENCE</scope>
    <source>
        <strain evidence="2">IBT 17660</strain>
    </source>
</reference>
<proteinExistence type="predicted"/>
<dbReference type="AlphaFoldDB" id="A0A9X0BTD9"/>
<gene>
    <name evidence="2" type="ORF">N7530_002617</name>
</gene>
<keyword evidence="3" id="KW-1185">Reference proteome</keyword>
<organism evidence="2 3">
    <name type="scientific">Penicillium desertorum</name>
    <dbReference type="NCBI Taxonomy" id="1303715"/>
    <lineage>
        <taxon>Eukaryota</taxon>
        <taxon>Fungi</taxon>
        <taxon>Dikarya</taxon>
        <taxon>Ascomycota</taxon>
        <taxon>Pezizomycotina</taxon>
        <taxon>Eurotiomycetes</taxon>
        <taxon>Eurotiomycetidae</taxon>
        <taxon>Eurotiales</taxon>
        <taxon>Aspergillaceae</taxon>
        <taxon>Penicillium</taxon>
    </lineage>
</organism>
<reference evidence="2" key="1">
    <citation type="submission" date="2022-12" db="EMBL/GenBank/DDBJ databases">
        <authorList>
            <person name="Petersen C."/>
        </authorList>
    </citation>
    <scope>NUCLEOTIDE SEQUENCE</scope>
    <source>
        <strain evidence="2">IBT 17660</strain>
    </source>
</reference>
<evidence type="ECO:0000313" key="2">
    <source>
        <dbReference type="EMBL" id="KAJ5483371.1"/>
    </source>
</evidence>
<dbReference type="Proteomes" id="UP001147760">
    <property type="component" value="Unassembled WGS sequence"/>
</dbReference>